<reference evidence="17" key="1">
    <citation type="submission" date="2015-04" db="EMBL/GenBank/DDBJ databases">
        <authorList>
            <person name="Syromyatnikov M.Y."/>
            <person name="Popov V.N."/>
        </authorList>
    </citation>
    <scope>NUCLEOTIDE SEQUENCE</scope>
    <source>
        <strain evidence="17">MO-1</strain>
    </source>
</reference>
<evidence type="ECO:0000256" key="11">
    <source>
        <dbReference type="ARBA" id="ARBA00023225"/>
    </source>
</evidence>
<name>A0A1S7LME9_MAGMO</name>
<evidence type="ECO:0000256" key="5">
    <source>
        <dbReference type="ARBA" id="ARBA00022475"/>
    </source>
</evidence>
<keyword evidence="5" id="KW-1003">Cell membrane</keyword>
<keyword evidence="6" id="KW-0547">Nucleotide-binding</keyword>
<dbReference type="GO" id="GO:0003924">
    <property type="term" value="F:GTPase activity"/>
    <property type="evidence" value="ECO:0007669"/>
    <property type="project" value="UniProtKB-UniRule"/>
</dbReference>
<evidence type="ECO:0000259" key="15">
    <source>
        <dbReference type="SMART" id="SM00382"/>
    </source>
</evidence>
<dbReference type="SUPFAM" id="SSF52540">
    <property type="entry name" value="P-loop containing nucleoside triphosphate hydrolases"/>
    <property type="match status" value="1"/>
</dbReference>
<dbReference type="EMBL" id="LO017727">
    <property type="protein sequence ID" value="CRH07001.1"/>
    <property type="molecule type" value="Genomic_DNA"/>
</dbReference>
<dbReference type="PANTHER" id="PTHR43134">
    <property type="entry name" value="SIGNAL RECOGNITION PARTICLE RECEPTOR SUBUNIT ALPHA"/>
    <property type="match status" value="1"/>
</dbReference>
<dbReference type="InterPro" id="IPR047040">
    <property type="entry name" value="FlhF__GTPase_dom"/>
</dbReference>
<dbReference type="GO" id="GO:0005886">
    <property type="term" value="C:plasma membrane"/>
    <property type="evidence" value="ECO:0007669"/>
    <property type="project" value="UniProtKB-SubCell"/>
</dbReference>
<keyword evidence="17" id="KW-0282">Flagellum</keyword>
<evidence type="ECO:0000259" key="16">
    <source>
        <dbReference type="SMART" id="SM00962"/>
    </source>
</evidence>
<dbReference type="Pfam" id="PF00448">
    <property type="entry name" value="SRP54"/>
    <property type="match status" value="1"/>
</dbReference>
<keyword evidence="4" id="KW-0813">Transport</keyword>
<accession>A0A1S7LME9</accession>
<organism evidence="17">
    <name type="scientific">Magnetococcus massalia (strain MO-1)</name>
    <dbReference type="NCBI Taxonomy" id="451514"/>
    <lineage>
        <taxon>Bacteria</taxon>
        <taxon>Pseudomonadati</taxon>
        <taxon>Pseudomonadota</taxon>
        <taxon>Magnetococcia</taxon>
        <taxon>Magnetococcales</taxon>
        <taxon>Magnetococcaceae</taxon>
        <taxon>Magnetococcus</taxon>
    </lineage>
</organism>
<dbReference type="Gene3D" id="3.40.50.300">
    <property type="entry name" value="P-loop containing nucleotide triphosphate hydrolases"/>
    <property type="match status" value="1"/>
</dbReference>
<feature type="domain" description="AAA+ ATPase" evidence="15">
    <location>
        <begin position="256"/>
        <end position="399"/>
    </location>
</feature>
<feature type="region of interest" description="Disordered" evidence="14">
    <location>
        <begin position="59"/>
        <end position="173"/>
    </location>
</feature>
<evidence type="ECO:0000256" key="7">
    <source>
        <dbReference type="ARBA" id="ARBA00022795"/>
    </source>
</evidence>
<dbReference type="GO" id="GO:0044781">
    <property type="term" value="P:bacterial-type flagellum organization"/>
    <property type="evidence" value="ECO:0007669"/>
    <property type="project" value="UniProtKB-UniRule"/>
</dbReference>
<comment type="subcellular location">
    <subcellularLocation>
        <location evidence="1">Cell membrane</location>
        <topology evidence="1">Peripheral membrane protein</topology>
        <orientation evidence="1">Cytoplasmic side</orientation>
    </subcellularLocation>
</comment>
<evidence type="ECO:0000256" key="12">
    <source>
        <dbReference type="ARBA" id="ARBA00025337"/>
    </source>
</evidence>
<protein>
    <recommendedName>
        <fullName evidence="3 13">Flagellar biosynthesis protein FlhF</fullName>
    </recommendedName>
</protein>
<dbReference type="NCBIfam" id="TIGR03499">
    <property type="entry name" value="FlhF"/>
    <property type="match status" value="1"/>
</dbReference>
<comment type="function">
    <text evidence="12">Necessary for flagellar biosynthesis. May be involved in translocation of the flagellum.</text>
</comment>
<keyword evidence="8" id="KW-0653">Protein transport</keyword>
<evidence type="ECO:0000256" key="6">
    <source>
        <dbReference type="ARBA" id="ARBA00022741"/>
    </source>
</evidence>
<feature type="compositionally biased region" description="Low complexity" evidence="14">
    <location>
        <begin position="59"/>
        <end position="78"/>
    </location>
</feature>
<dbReference type="InterPro" id="IPR000897">
    <property type="entry name" value="SRP54_GTPase_dom"/>
</dbReference>
<keyword evidence="9" id="KW-0342">GTP-binding</keyword>
<evidence type="ECO:0000256" key="2">
    <source>
        <dbReference type="ARBA" id="ARBA00008531"/>
    </source>
</evidence>
<dbReference type="FunFam" id="3.40.50.300:FF:000695">
    <property type="entry name" value="Flagellar biosynthesis regulator FlhF"/>
    <property type="match status" value="1"/>
</dbReference>
<dbReference type="GO" id="GO:0005047">
    <property type="term" value="F:signal recognition particle binding"/>
    <property type="evidence" value="ECO:0007669"/>
    <property type="project" value="TreeGrafter"/>
</dbReference>
<keyword evidence="11" id="KW-1006">Bacterial flagellum protein export</keyword>
<keyword evidence="7" id="KW-1005">Bacterial flagellum biogenesis</keyword>
<evidence type="ECO:0000256" key="10">
    <source>
        <dbReference type="ARBA" id="ARBA00023136"/>
    </source>
</evidence>
<feature type="domain" description="SRP54-type proteins GTP-binding" evidence="16">
    <location>
        <begin position="257"/>
        <end position="449"/>
    </location>
</feature>
<evidence type="ECO:0000256" key="13">
    <source>
        <dbReference type="NCBIfam" id="TIGR03499"/>
    </source>
</evidence>
<dbReference type="InterPro" id="IPR003593">
    <property type="entry name" value="AAA+_ATPase"/>
</dbReference>
<evidence type="ECO:0000256" key="1">
    <source>
        <dbReference type="ARBA" id="ARBA00004413"/>
    </source>
</evidence>
<dbReference type="InterPro" id="IPR020006">
    <property type="entry name" value="FlhF"/>
</dbReference>
<evidence type="ECO:0000256" key="4">
    <source>
        <dbReference type="ARBA" id="ARBA00022448"/>
    </source>
</evidence>
<gene>
    <name evidence="17" type="ORF">MAGMO_2854</name>
</gene>
<dbReference type="GO" id="GO:0006614">
    <property type="term" value="P:SRP-dependent cotranslational protein targeting to membrane"/>
    <property type="evidence" value="ECO:0007669"/>
    <property type="project" value="UniProtKB-UniRule"/>
</dbReference>
<dbReference type="PANTHER" id="PTHR43134:SF3">
    <property type="entry name" value="FLAGELLAR BIOSYNTHESIS PROTEIN FLHF"/>
    <property type="match status" value="1"/>
</dbReference>
<dbReference type="CDD" id="cd17873">
    <property type="entry name" value="FlhF"/>
    <property type="match status" value="1"/>
</dbReference>
<evidence type="ECO:0000313" key="17">
    <source>
        <dbReference type="EMBL" id="CRH07001.1"/>
    </source>
</evidence>
<dbReference type="SMART" id="SM00382">
    <property type="entry name" value="AAA"/>
    <property type="match status" value="1"/>
</dbReference>
<evidence type="ECO:0000256" key="8">
    <source>
        <dbReference type="ARBA" id="ARBA00022927"/>
    </source>
</evidence>
<evidence type="ECO:0000256" key="9">
    <source>
        <dbReference type="ARBA" id="ARBA00023134"/>
    </source>
</evidence>
<proteinExistence type="inferred from homology"/>
<comment type="similarity">
    <text evidence="2">Belongs to the GTP-binding SRP family.</text>
</comment>
<keyword evidence="17" id="KW-0966">Cell projection</keyword>
<sequence>MKISTFRAKDMREALQIVRDNLGADAVILSTRSVREKGPGGLPSGPSLIEVSACPAAAASAIEGVPDSEPAASKPAAPEAEDRTARRGGFSAVVTDDVERPAARPERTERPARPERAAPAERSSSPRDKLRQPKVNAGIPRDIEAPTPAAGQASAPTRGARAAAGRGGSKNLASDLSTIRSSLANLEARVAGLPGPMDAEIQQLDQDGRKLYSWLLMHGTEEPIARKLAGAARNESEGLEGALKKYFKFRDPLEGTARVICLVGPTGVGKTTTLAKIAAELLLNRRHSVGMITLDTFRVGAVAQLETYAKLLQVRLVVARSLSEVKAGMHALNRCDYILVDTVGSSPYNRRQVNSTGSLLPVMGDDREVLLCMASNVRETEQQAVFRRFSTLNPTGLIFTKLDETVTFGGLVNVGLRARLPLTFYTDGQRVPENLGWMNPGTLAKWFEQKDEEPGTI</sequence>
<feature type="compositionally biased region" description="Basic and acidic residues" evidence="14">
    <location>
        <begin position="97"/>
        <end position="131"/>
    </location>
</feature>
<evidence type="ECO:0000256" key="3">
    <source>
        <dbReference type="ARBA" id="ARBA00014919"/>
    </source>
</evidence>
<keyword evidence="17" id="KW-0969">Cilium</keyword>
<keyword evidence="10" id="KW-0472">Membrane</keyword>
<dbReference type="AlphaFoldDB" id="A0A1S7LME9"/>
<dbReference type="GO" id="GO:0015031">
    <property type="term" value="P:protein transport"/>
    <property type="evidence" value="ECO:0007669"/>
    <property type="project" value="UniProtKB-KW"/>
</dbReference>
<dbReference type="SMART" id="SM00962">
    <property type="entry name" value="SRP54"/>
    <property type="match status" value="1"/>
</dbReference>
<dbReference type="GO" id="GO:0005525">
    <property type="term" value="F:GTP binding"/>
    <property type="evidence" value="ECO:0007669"/>
    <property type="project" value="UniProtKB-UniRule"/>
</dbReference>
<dbReference type="InterPro" id="IPR027417">
    <property type="entry name" value="P-loop_NTPase"/>
</dbReference>
<evidence type="ECO:0000256" key="14">
    <source>
        <dbReference type="SAM" id="MobiDB-lite"/>
    </source>
</evidence>